<evidence type="ECO:0000313" key="1">
    <source>
        <dbReference type="EMBL" id="EFX88685.1"/>
    </source>
</evidence>
<dbReference type="HOGENOM" id="CLU_3034489_0_0_1"/>
<sequence length="55" mass="6363">MKKPVDDNQSKNRGRELHDIFERIALRLPAGTSEGGQHHSAQLLSRDFLRICRYT</sequence>
<reference evidence="1 2" key="1">
    <citation type="journal article" date="2011" name="Science">
        <title>The ecoresponsive genome of Daphnia pulex.</title>
        <authorList>
            <person name="Colbourne J.K."/>
            <person name="Pfrender M.E."/>
            <person name="Gilbert D."/>
            <person name="Thomas W.K."/>
            <person name="Tucker A."/>
            <person name="Oakley T.H."/>
            <person name="Tokishita S."/>
            <person name="Aerts A."/>
            <person name="Arnold G.J."/>
            <person name="Basu M.K."/>
            <person name="Bauer D.J."/>
            <person name="Caceres C.E."/>
            <person name="Carmel L."/>
            <person name="Casola C."/>
            <person name="Choi J.H."/>
            <person name="Detter J.C."/>
            <person name="Dong Q."/>
            <person name="Dusheyko S."/>
            <person name="Eads B.D."/>
            <person name="Frohlich T."/>
            <person name="Geiler-Samerotte K.A."/>
            <person name="Gerlach D."/>
            <person name="Hatcher P."/>
            <person name="Jogdeo S."/>
            <person name="Krijgsveld J."/>
            <person name="Kriventseva E.V."/>
            <person name="Kultz D."/>
            <person name="Laforsch C."/>
            <person name="Lindquist E."/>
            <person name="Lopez J."/>
            <person name="Manak J.R."/>
            <person name="Muller J."/>
            <person name="Pangilinan J."/>
            <person name="Patwardhan R.P."/>
            <person name="Pitluck S."/>
            <person name="Pritham E.J."/>
            <person name="Rechtsteiner A."/>
            <person name="Rho M."/>
            <person name="Rogozin I.B."/>
            <person name="Sakarya O."/>
            <person name="Salamov A."/>
            <person name="Schaack S."/>
            <person name="Shapiro H."/>
            <person name="Shiga Y."/>
            <person name="Skalitzky C."/>
            <person name="Smith Z."/>
            <person name="Souvorov A."/>
            <person name="Sung W."/>
            <person name="Tang Z."/>
            <person name="Tsuchiya D."/>
            <person name="Tu H."/>
            <person name="Vos H."/>
            <person name="Wang M."/>
            <person name="Wolf Y.I."/>
            <person name="Yamagata H."/>
            <person name="Yamada T."/>
            <person name="Ye Y."/>
            <person name="Shaw J.R."/>
            <person name="Andrews J."/>
            <person name="Crease T.J."/>
            <person name="Tang H."/>
            <person name="Lucas S.M."/>
            <person name="Robertson H.M."/>
            <person name="Bork P."/>
            <person name="Koonin E.V."/>
            <person name="Zdobnov E.M."/>
            <person name="Grigoriev I.V."/>
            <person name="Lynch M."/>
            <person name="Boore J.L."/>
        </authorList>
    </citation>
    <scope>NUCLEOTIDE SEQUENCE [LARGE SCALE GENOMIC DNA]</scope>
</reference>
<gene>
    <name evidence="1" type="ORF">DAPPUDRAFT_233975</name>
</gene>
<proteinExistence type="predicted"/>
<dbReference type="EMBL" id="GL732525">
    <property type="protein sequence ID" value="EFX88685.1"/>
    <property type="molecule type" value="Genomic_DNA"/>
</dbReference>
<accession>E9FW93</accession>
<name>E9FW93_DAPPU</name>
<dbReference type="AlphaFoldDB" id="E9FW93"/>
<protein>
    <submittedName>
        <fullName evidence="1">Uncharacterized protein</fullName>
    </submittedName>
</protein>
<keyword evidence="2" id="KW-1185">Reference proteome</keyword>
<dbReference type="InParanoid" id="E9FW93"/>
<evidence type="ECO:0000313" key="2">
    <source>
        <dbReference type="Proteomes" id="UP000000305"/>
    </source>
</evidence>
<dbReference type="Proteomes" id="UP000000305">
    <property type="component" value="Unassembled WGS sequence"/>
</dbReference>
<organism evidence="1 2">
    <name type="scientific">Daphnia pulex</name>
    <name type="common">Water flea</name>
    <dbReference type="NCBI Taxonomy" id="6669"/>
    <lineage>
        <taxon>Eukaryota</taxon>
        <taxon>Metazoa</taxon>
        <taxon>Ecdysozoa</taxon>
        <taxon>Arthropoda</taxon>
        <taxon>Crustacea</taxon>
        <taxon>Branchiopoda</taxon>
        <taxon>Diplostraca</taxon>
        <taxon>Cladocera</taxon>
        <taxon>Anomopoda</taxon>
        <taxon>Daphniidae</taxon>
        <taxon>Daphnia</taxon>
    </lineage>
</organism>
<dbReference type="KEGG" id="dpx:DAPPUDRAFT_233975"/>